<protein>
    <recommendedName>
        <fullName evidence="4">GntR C-terminal domain-containing protein</fullName>
    </recommendedName>
</protein>
<evidence type="ECO:0000313" key="5">
    <source>
        <dbReference type="EMBL" id="MPM17701.1"/>
    </source>
</evidence>
<dbReference type="GO" id="GO:0003677">
    <property type="term" value="F:DNA binding"/>
    <property type="evidence" value="ECO:0007669"/>
    <property type="project" value="UniProtKB-KW"/>
</dbReference>
<dbReference type="PANTHER" id="PTHR43537:SF39">
    <property type="entry name" value="HTH-TYPE TRANSCRIPTIONAL REGULATOR MCBR"/>
    <property type="match status" value="1"/>
</dbReference>
<dbReference type="SMART" id="SM00895">
    <property type="entry name" value="FCD"/>
    <property type="match status" value="1"/>
</dbReference>
<dbReference type="SUPFAM" id="SSF46785">
    <property type="entry name" value="Winged helix' DNA-binding domain"/>
    <property type="match status" value="1"/>
</dbReference>
<evidence type="ECO:0000256" key="1">
    <source>
        <dbReference type="ARBA" id="ARBA00023015"/>
    </source>
</evidence>
<dbReference type="Gene3D" id="1.20.120.530">
    <property type="entry name" value="GntR ligand-binding domain-like"/>
    <property type="match status" value="1"/>
</dbReference>
<proteinExistence type="predicted"/>
<keyword evidence="2" id="KW-0238">DNA-binding</keyword>
<organism evidence="5">
    <name type="scientific">bioreactor metagenome</name>
    <dbReference type="NCBI Taxonomy" id="1076179"/>
    <lineage>
        <taxon>unclassified sequences</taxon>
        <taxon>metagenomes</taxon>
        <taxon>ecological metagenomes</taxon>
    </lineage>
</organism>
<dbReference type="EMBL" id="VSSQ01002846">
    <property type="protein sequence ID" value="MPM17701.1"/>
    <property type="molecule type" value="Genomic_DNA"/>
</dbReference>
<evidence type="ECO:0000259" key="4">
    <source>
        <dbReference type="SMART" id="SM00895"/>
    </source>
</evidence>
<gene>
    <name evidence="5" type="ORF">SDC9_64098</name>
</gene>
<evidence type="ECO:0000256" key="2">
    <source>
        <dbReference type="ARBA" id="ARBA00023125"/>
    </source>
</evidence>
<dbReference type="Pfam" id="PF07729">
    <property type="entry name" value="FCD"/>
    <property type="match status" value="1"/>
</dbReference>
<reference evidence="5" key="1">
    <citation type="submission" date="2019-08" db="EMBL/GenBank/DDBJ databases">
        <authorList>
            <person name="Kucharzyk K."/>
            <person name="Murdoch R.W."/>
            <person name="Higgins S."/>
            <person name="Loffler F."/>
        </authorList>
    </citation>
    <scope>NUCLEOTIDE SEQUENCE</scope>
</reference>
<dbReference type="InterPro" id="IPR011711">
    <property type="entry name" value="GntR_C"/>
</dbReference>
<keyword evidence="1" id="KW-0805">Transcription regulation</keyword>
<dbReference type="InterPro" id="IPR036388">
    <property type="entry name" value="WH-like_DNA-bd_sf"/>
</dbReference>
<dbReference type="PANTHER" id="PTHR43537">
    <property type="entry name" value="TRANSCRIPTIONAL REGULATOR, GNTR FAMILY"/>
    <property type="match status" value="1"/>
</dbReference>
<feature type="domain" description="GntR C-terminal" evidence="4">
    <location>
        <begin position="81"/>
        <end position="206"/>
    </location>
</feature>
<dbReference type="SUPFAM" id="SSF48008">
    <property type="entry name" value="GntR ligand-binding domain-like"/>
    <property type="match status" value="1"/>
</dbReference>
<accession>A0A644XPK1</accession>
<dbReference type="Gene3D" id="1.10.10.10">
    <property type="entry name" value="Winged helix-like DNA-binding domain superfamily/Winged helix DNA-binding domain"/>
    <property type="match status" value="1"/>
</dbReference>
<name>A0A644XPK1_9ZZZZ</name>
<evidence type="ECO:0000256" key="3">
    <source>
        <dbReference type="ARBA" id="ARBA00023163"/>
    </source>
</evidence>
<dbReference type="InterPro" id="IPR008920">
    <property type="entry name" value="TF_FadR/GntR_C"/>
</dbReference>
<dbReference type="InterPro" id="IPR036390">
    <property type="entry name" value="WH_DNA-bd_sf"/>
</dbReference>
<comment type="caution">
    <text evidence="5">The sequence shown here is derived from an EMBL/GenBank/DDBJ whole genome shotgun (WGS) entry which is preliminary data.</text>
</comment>
<dbReference type="AlphaFoldDB" id="A0A644XPK1"/>
<sequence>MSEENLTDVVREKIISKLIHAEYRPGHAFKLREMTQSDEFEGISQTPIREALLQLVAQSILVGQRGFSIRVPTPTVQSLTEVRSIRIRLEIMAAAAGIGHWNKARLARLSAIHARLMKAKQAEDTDDILRLNVQFHFALYEPSNMPYLMSMLRQLWAITGPSIRYLYETPNPVVLQGRHSHEDIIEALSARNLPQLEEAIRADGVIHGQKILDMLHRNLSLEALAVQPFTKIEGTRKRAHIGKLIVQQSQEAKPPGE</sequence>
<keyword evidence="3" id="KW-0804">Transcription</keyword>